<keyword evidence="1" id="KW-0732">Signal</keyword>
<feature type="signal peptide" evidence="1">
    <location>
        <begin position="1"/>
        <end position="18"/>
    </location>
</feature>
<feature type="chain" id="PRO_5039545901" description="Lipoprotein" evidence="1">
    <location>
        <begin position="19"/>
        <end position="699"/>
    </location>
</feature>
<dbReference type="Proteomes" id="UP000806522">
    <property type="component" value="Unassembled WGS sequence"/>
</dbReference>
<organism evidence="2 3">
    <name type="scientific">Xylanibacter ruminicola</name>
    <name type="common">Prevotella ruminicola</name>
    <dbReference type="NCBI Taxonomy" id="839"/>
    <lineage>
        <taxon>Bacteria</taxon>
        <taxon>Pseudomonadati</taxon>
        <taxon>Bacteroidota</taxon>
        <taxon>Bacteroidia</taxon>
        <taxon>Bacteroidales</taxon>
        <taxon>Prevotellaceae</taxon>
        <taxon>Xylanibacter</taxon>
    </lineage>
</organism>
<evidence type="ECO:0000313" key="3">
    <source>
        <dbReference type="Proteomes" id="UP000806522"/>
    </source>
</evidence>
<dbReference type="PROSITE" id="PS51257">
    <property type="entry name" value="PROKAR_LIPOPROTEIN"/>
    <property type="match status" value="1"/>
</dbReference>
<reference evidence="2" key="1">
    <citation type="submission" date="2019-04" db="EMBL/GenBank/DDBJ databases">
        <title>Evolution of Biomass-Degrading Anaerobic Consortia Revealed by Metagenomics.</title>
        <authorList>
            <person name="Peng X."/>
        </authorList>
    </citation>
    <scope>NUCLEOTIDE SEQUENCE</scope>
    <source>
        <strain evidence="2">SIG140</strain>
    </source>
</reference>
<accession>A0A9D5P2J9</accession>
<sequence length="699" mass="75094">MKKLFLFAALIMTGFAFYSCEDVVDNPAQDPAQSWKYSVSVKFADFNFNGAVDENSVPYTYKAPTTLYVLNEENTLMGTITTDAAPAIGDYGTYAGTITGSIGNNLIITTKIGNDLAKQDGTLASAIKNGIVQTAEVPIKVYNANSGKITTAAAKLENNTAIAHAASGQLKGGDKVAVVADDQAFEWTVYEEFDPNESADLYIAIPTNTNPEAEYTISSDSKDGFSRGASIKLADWPSLVTGQVSTWKWLTLNNTGVDLTIWDAYERETNEVTGTTYFYQWINDDKSFIIKQSGEKAVNTNVELRGNYNADVAVTLNNIRLEKNNSFQIYNGANFAITLIGENKFEILTLNSPFTKKGDGTWTFNQLNIGGGNHWDGTKDIPFAAEYTINEDIDLKHLSSSFGAKLTIADGKKVNVINEEGLAVSIYKATLNIGKGAILKAESKAKETSVINLEGAELNVGENAEVSAQGAKAGTALNLYNYNYSENKIKSALNIGKNAKVNLVGGPEGILGTGMYIQNSYNATTDITLDEGATLTAIGVDKFGIYCYSYNDNTYSGSINFNIAKNAKITAKDIEGGIGFQAQGSDIKLNIDGEGTFEAISDSGFGMSLNGWNNSPSINFKGGNISATSGADKPAIESYMTLTIDPKIKSFKATKGANATLYISQYGNEANLENLVADKDKFNDAIADGTRTITPKPAE</sequence>
<evidence type="ECO:0008006" key="4">
    <source>
        <dbReference type="Google" id="ProtNLM"/>
    </source>
</evidence>
<name>A0A9D5P2J9_XYLRU</name>
<proteinExistence type="predicted"/>
<dbReference type="EMBL" id="SUYC01000021">
    <property type="protein sequence ID" value="MBE6271995.1"/>
    <property type="molecule type" value="Genomic_DNA"/>
</dbReference>
<evidence type="ECO:0000256" key="1">
    <source>
        <dbReference type="SAM" id="SignalP"/>
    </source>
</evidence>
<comment type="caution">
    <text evidence="2">The sequence shown here is derived from an EMBL/GenBank/DDBJ whole genome shotgun (WGS) entry which is preliminary data.</text>
</comment>
<dbReference type="AlphaFoldDB" id="A0A9D5P2J9"/>
<evidence type="ECO:0000313" key="2">
    <source>
        <dbReference type="EMBL" id="MBE6271995.1"/>
    </source>
</evidence>
<gene>
    <name evidence="2" type="ORF">E7101_13775</name>
</gene>
<protein>
    <recommendedName>
        <fullName evidence="4">Lipoprotein</fullName>
    </recommendedName>
</protein>